<feature type="region of interest" description="Disordered" evidence="1">
    <location>
        <begin position="113"/>
        <end position="139"/>
    </location>
</feature>
<reference evidence="3" key="1">
    <citation type="journal article" date="2010" name="Nat. Biotechnol.">
        <title>Draft genome sequence of the oilseed species Ricinus communis.</title>
        <authorList>
            <person name="Chan A.P."/>
            <person name="Crabtree J."/>
            <person name="Zhao Q."/>
            <person name="Lorenzi H."/>
            <person name="Orvis J."/>
            <person name="Puiu D."/>
            <person name="Melake-Berhan A."/>
            <person name="Jones K.M."/>
            <person name="Redman J."/>
            <person name="Chen G."/>
            <person name="Cahoon E.B."/>
            <person name="Gedil M."/>
            <person name="Stanke M."/>
            <person name="Haas B.J."/>
            <person name="Wortman J.R."/>
            <person name="Fraser-Liggett C.M."/>
            <person name="Ravel J."/>
            <person name="Rabinowicz P.D."/>
        </authorList>
    </citation>
    <scope>NUCLEOTIDE SEQUENCE [LARGE SCALE GENOMIC DNA]</scope>
    <source>
        <strain evidence="3">cv. Hale</strain>
    </source>
</reference>
<evidence type="ECO:0000256" key="1">
    <source>
        <dbReference type="SAM" id="MobiDB-lite"/>
    </source>
</evidence>
<protein>
    <submittedName>
        <fullName evidence="2">Uncharacterized protein</fullName>
    </submittedName>
</protein>
<dbReference type="Proteomes" id="UP000008311">
    <property type="component" value="Unassembled WGS sequence"/>
</dbReference>
<evidence type="ECO:0000313" key="2">
    <source>
        <dbReference type="EMBL" id="EEF23205.1"/>
    </source>
</evidence>
<accession>B9TLR0</accession>
<dbReference type="InParanoid" id="B9TLR0"/>
<name>B9TLR0_RICCO</name>
<sequence>MQDDFLGRIAYLDGPLERLALRRGTDAIGPRRQLGKEHGARIRRRHQVRALGIHDVQLDVGAVGAALLGGEGQQQVVVGALGLHRGLLFLADAAVDVGDAVLLLRGKVCRQDGGRGQAGGQKGGQKRSRKCTLHGIPPL</sequence>
<dbReference type="EMBL" id="EQ987260">
    <property type="protein sequence ID" value="EEF23205.1"/>
    <property type="molecule type" value="Genomic_DNA"/>
</dbReference>
<proteinExistence type="predicted"/>
<dbReference type="AlphaFoldDB" id="B9TLR0"/>
<gene>
    <name evidence="2" type="ORF">RCOM_2141050</name>
</gene>
<feature type="compositionally biased region" description="Gly residues" evidence="1">
    <location>
        <begin position="114"/>
        <end position="123"/>
    </location>
</feature>
<organism evidence="2 3">
    <name type="scientific">Ricinus communis</name>
    <name type="common">Castor bean</name>
    <dbReference type="NCBI Taxonomy" id="3988"/>
    <lineage>
        <taxon>Eukaryota</taxon>
        <taxon>Viridiplantae</taxon>
        <taxon>Streptophyta</taxon>
        <taxon>Embryophyta</taxon>
        <taxon>Tracheophyta</taxon>
        <taxon>Spermatophyta</taxon>
        <taxon>Magnoliopsida</taxon>
        <taxon>eudicotyledons</taxon>
        <taxon>Gunneridae</taxon>
        <taxon>Pentapetalae</taxon>
        <taxon>rosids</taxon>
        <taxon>fabids</taxon>
        <taxon>Malpighiales</taxon>
        <taxon>Euphorbiaceae</taxon>
        <taxon>Acalyphoideae</taxon>
        <taxon>Acalypheae</taxon>
        <taxon>Ricinus</taxon>
    </lineage>
</organism>
<keyword evidence="3" id="KW-1185">Reference proteome</keyword>
<evidence type="ECO:0000313" key="3">
    <source>
        <dbReference type="Proteomes" id="UP000008311"/>
    </source>
</evidence>